<proteinExistence type="predicted"/>
<sequence length="37" mass="4442">MWRPNASNRNPLDYYVWRTVERKAKRPLPQQRGGNEG</sequence>
<organism evidence="1">
    <name type="scientific">Lepeophtheirus salmonis</name>
    <name type="common">Salmon louse</name>
    <name type="synonym">Caligus salmonis</name>
    <dbReference type="NCBI Taxonomy" id="72036"/>
    <lineage>
        <taxon>Eukaryota</taxon>
        <taxon>Metazoa</taxon>
        <taxon>Ecdysozoa</taxon>
        <taxon>Arthropoda</taxon>
        <taxon>Crustacea</taxon>
        <taxon>Multicrustacea</taxon>
        <taxon>Hexanauplia</taxon>
        <taxon>Copepoda</taxon>
        <taxon>Siphonostomatoida</taxon>
        <taxon>Caligidae</taxon>
        <taxon>Lepeophtheirus</taxon>
    </lineage>
</organism>
<protein>
    <submittedName>
        <fullName evidence="1">Uncharacterized protein</fullName>
    </submittedName>
</protein>
<dbReference type="EMBL" id="HACA01029389">
    <property type="protein sequence ID" value="CDW46750.1"/>
    <property type="molecule type" value="Transcribed_RNA"/>
</dbReference>
<reference evidence="1" key="1">
    <citation type="submission" date="2014-05" db="EMBL/GenBank/DDBJ databases">
        <authorList>
            <person name="Chronopoulou M."/>
        </authorList>
    </citation>
    <scope>NUCLEOTIDE SEQUENCE</scope>
    <source>
        <tissue evidence="1">Whole organism</tissue>
    </source>
</reference>
<dbReference type="AlphaFoldDB" id="A0A0K2V8U2"/>
<name>A0A0K2V8U2_LEPSM</name>
<accession>A0A0K2V8U2</accession>
<evidence type="ECO:0000313" key="1">
    <source>
        <dbReference type="EMBL" id="CDW46750.1"/>
    </source>
</evidence>